<dbReference type="GO" id="GO:0019239">
    <property type="term" value="F:deaminase activity"/>
    <property type="evidence" value="ECO:0007669"/>
    <property type="project" value="TreeGrafter"/>
</dbReference>
<keyword evidence="3" id="KW-0378">Hydrolase</keyword>
<dbReference type="GO" id="GO:0046872">
    <property type="term" value="F:metal ion binding"/>
    <property type="evidence" value="ECO:0007669"/>
    <property type="project" value="UniProtKB-KW"/>
</dbReference>
<evidence type="ECO:0000256" key="7">
    <source>
        <dbReference type="ARBA" id="ARBA00023163"/>
    </source>
</evidence>
<keyword evidence="5" id="KW-0805">Transcription regulation</keyword>
<evidence type="ECO:0000256" key="2">
    <source>
        <dbReference type="ARBA" id="ARBA00022723"/>
    </source>
</evidence>
<dbReference type="Pfam" id="PF01979">
    <property type="entry name" value="Amidohydro_1"/>
    <property type="match status" value="1"/>
</dbReference>
<dbReference type="Proteomes" id="UP000050741">
    <property type="component" value="Unassembled WGS sequence"/>
</dbReference>
<keyword evidence="7" id="KW-0804">Transcription</keyword>
<dbReference type="SUPFAM" id="SSF51556">
    <property type="entry name" value="Metallo-dependent hydrolases"/>
    <property type="match status" value="1"/>
</dbReference>
<dbReference type="PANTHER" id="PTHR11271">
    <property type="entry name" value="GUANINE DEAMINASE"/>
    <property type="match status" value="1"/>
</dbReference>
<dbReference type="PROSITE" id="PS50949">
    <property type="entry name" value="HTH_GNTR"/>
    <property type="match status" value="1"/>
</dbReference>
<evidence type="ECO:0000259" key="9">
    <source>
        <dbReference type="PROSITE" id="PS50949"/>
    </source>
</evidence>
<dbReference type="NCBIfam" id="NF006681">
    <property type="entry name" value="PRK09229.1-2"/>
    <property type="match status" value="1"/>
</dbReference>
<dbReference type="InterPro" id="IPR036388">
    <property type="entry name" value="WH-like_DNA-bd_sf"/>
</dbReference>
<comment type="cofactor">
    <cofactor evidence="1">
        <name>Zn(2+)</name>
        <dbReference type="ChEBI" id="CHEBI:29105"/>
    </cofactor>
</comment>
<dbReference type="Gene3D" id="3.20.20.140">
    <property type="entry name" value="Metal-dependent hydrolases"/>
    <property type="match status" value="1"/>
</dbReference>
<dbReference type="InterPro" id="IPR011059">
    <property type="entry name" value="Metal-dep_hydrolase_composite"/>
</dbReference>
<dbReference type="NCBIfam" id="NF006684">
    <property type="entry name" value="PRK09229.1-5"/>
    <property type="match status" value="1"/>
</dbReference>
<reference evidence="11" key="3">
    <citation type="submission" date="2016-06" db="UniProtKB">
        <authorList>
            <consortium name="WormBaseParasite"/>
        </authorList>
    </citation>
    <scope>IDENTIFICATION</scope>
</reference>
<evidence type="ECO:0000256" key="3">
    <source>
        <dbReference type="ARBA" id="ARBA00022801"/>
    </source>
</evidence>
<evidence type="ECO:0000256" key="1">
    <source>
        <dbReference type="ARBA" id="ARBA00001947"/>
    </source>
</evidence>
<dbReference type="WBParaSite" id="GPLIN_001214800">
    <property type="protein sequence ID" value="GPLIN_001214800"/>
    <property type="gene ID" value="GPLIN_001214800"/>
</dbReference>
<proteinExistence type="predicted"/>
<dbReference type="Gene3D" id="3.40.1410.10">
    <property type="entry name" value="Chorismate lyase-like"/>
    <property type="match status" value="1"/>
</dbReference>
<evidence type="ECO:0000313" key="10">
    <source>
        <dbReference type="Proteomes" id="UP000050741"/>
    </source>
</evidence>
<dbReference type="SMART" id="SM00866">
    <property type="entry name" value="UTRA"/>
    <property type="match status" value="1"/>
</dbReference>
<dbReference type="Pfam" id="PF00392">
    <property type="entry name" value="GntR"/>
    <property type="match status" value="1"/>
</dbReference>
<keyword evidence="10" id="KW-1185">Reference proteome</keyword>
<keyword evidence="2" id="KW-0479">Metal-binding</keyword>
<reference evidence="10" key="1">
    <citation type="submission" date="2013-12" db="EMBL/GenBank/DDBJ databases">
        <authorList>
            <person name="Aslett M."/>
        </authorList>
    </citation>
    <scope>NUCLEOTIDE SEQUENCE [LARGE SCALE GENOMIC DNA]</scope>
    <source>
        <strain evidence="10">Lindley</strain>
    </source>
</reference>
<dbReference type="Gene3D" id="2.30.40.10">
    <property type="entry name" value="Urease, subunit C, domain 1"/>
    <property type="match status" value="1"/>
</dbReference>
<dbReference type="InterPro" id="IPR032466">
    <property type="entry name" value="Metal_Hydrolase"/>
</dbReference>
<protein>
    <submittedName>
        <fullName evidence="11">HTH gntR-type domain-containing protein</fullName>
    </submittedName>
</protein>
<dbReference type="CDD" id="cd07377">
    <property type="entry name" value="WHTH_GntR"/>
    <property type="match status" value="1"/>
</dbReference>
<evidence type="ECO:0000256" key="6">
    <source>
        <dbReference type="ARBA" id="ARBA00023125"/>
    </source>
</evidence>
<dbReference type="GO" id="GO:0005829">
    <property type="term" value="C:cytosol"/>
    <property type="evidence" value="ECO:0007669"/>
    <property type="project" value="TreeGrafter"/>
</dbReference>
<accession>A0A183CGZ2</accession>
<dbReference type="InterPro" id="IPR036390">
    <property type="entry name" value="WH_DNA-bd_sf"/>
</dbReference>
<keyword evidence="6" id="KW-0238">DNA-binding</keyword>
<dbReference type="InterPro" id="IPR028978">
    <property type="entry name" value="Chorismate_lyase_/UTRA_dom_sf"/>
</dbReference>
<dbReference type="InterPro" id="IPR051607">
    <property type="entry name" value="Metallo-dep_hydrolases"/>
</dbReference>
<dbReference type="Pfam" id="PF07702">
    <property type="entry name" value="UTRA"/>
    <property type="match status" value="1"/>
</dbReference>
<evidence type="ECO:0000256" key="5">
    <source>
        <dbReference type="ARBA" id="ARBA00023015"/>
    </source>
</evidence>
<dbReference type="GO" id="GO:0003700">
    <property type="term" value="F:DNA-binding transcription factor activity"/>
    <property type="evidence" value="ECO:0007669"/>
    <property type="project" value="InterPro"/>
</dbReference>
<dbReference type="Gene3D" id="1.10.10.10">
    <property type="entry name" value="Winged helix-like DNA-binding domain superfamily/Winged helix DNA-binding domain"/>
    <property type="match status" value="1"/>
</dbReference>
<feature type="domain" description="HTH gntR-type" evidence="9">
    <location>
        <begin position="432"/>
        <end position="500"/>
    </location>
</feature>
<dbReference type="SUPFAM" id="SSF51338">
    <property type="entry name" value="Composite domain of metallo-dependent hydrolases"/>
    <property type="match status" value="1"/>
</dbReference>
<evidence type="ECO:0000256" key="8">
    <source>
        <dbReference type="SAM" id="MobiDB-lite"/>
    </source>
</evidence>
<dbReference type="SMART" id="SM00345">
    <property type="entry name" value="HTH_GNTR"/>
    <property type="match status" value="1"/>
</dbReference>
<dbReference type="GO" id="GO:0003677">
    <property type="term" value="F:DNA binding"/>
    <property type="evidence" value="ECO:0007669"/>
    <property type="project" value="UniProtKB-KW"/>
</dbReference>
<name>A0A183CGZ2_GLOPA</name>
<dbReference type="AlphaFoldDB" id="A0A183CGZ2"/>
<dbReference type="InterPro" id="IPR010252">
    <property type="entry name" value="HutF"/>
</dbReference>
<evidence type="ECO:0000256" key="4">
    <source>
        <dbReference type="ARBA" id="ARBA00022833"/>
    </source>
</evidence>
<feature type="region of interest" description="Disordered" evidence="8">
    <location>
        <begin position="20"/>
        <end position="46"/>
    </location>
</feature>
<sequence>MDLVVTKRIRLPAGVGRRVTVRSSAGRADRVDRPSPTATPRPGAERHRVAIPGMGNVHSHGFQRGMAGLSERRGRPDDDFWSWREIMYRFLDRLTPDDIAAITAQAYVEMLETGYTRVGEFHYLHNDVDGGRYADPAETAGAIVHAAEQTGIGLTLLPVFYAHSDFGGRLPKPGQRRFLSDVDGFATLVEASRARLPADAVLGVAPHSLRAVTPEELAAVTALTDGPIHIHAAEQVKEVQACEQWSGARPVEWLLHNAGVDARWTLIHATHLNDAETDRLARSGAVAGLCPVTEANLGDGIFPAERYLAAGGRIATGTDSNIQIDAAYELRAIEYSQRLSLRRRAILSPEGASVGETLFGAALAGAGQALGVATGIAPGAPADIVSLNMDHPSFAGATADTFLDRWIFAGRAGAIDCVWRAGALQVAGGRHRASTERIRSDIEERIRSGALRPGDRIPFEHELVAHYGCARATVSKALERLAHAGLIERRRKVGSFVAQPKVHAAVLEVPDLAQLIEARGEAYGWELDTCRVVNRDPDIEVSGIPAPALLIEGVHFAGGQPFAVERRLIALDTVPVPRADTFETEAPGSWLLHHVPWTDARHRIRAVSAGAPLARRLKLDAHAACLQVERWTWRTGRAVTFVRQTFPGDRYDLVAEFTPGG</sequence>
<keyword evidence="4" id="KW-0862">Zinc</keyword>
<dbReference type="InterPro" id="IPR000524">
    <property type="entry name" value="Tscrpt_reg_HTH_GntR"/>
</dbReference>
<organism evidence="10 11">
    <name type="scientific">Globodera pallida</name>
    <name type="common">Potato cyst nematode worm</name>
    <name type="synonym">Heterodera pallida</name>
    <dbReference type="NCBI Taxonomy" id="36090"/>
    <lineage>
        <taxon>Eukaryota</taxon>
        <taxon>Metazoa</taxon>
        <taxon>Ecdysozoa</taxon>
        <taxon>Nematoda</taxon>
        <taxon>Chromadorea</taxon>
        <taxon>Rhabditida</taxon>
        <taxon>Tylenchina</taxon>
        <taxon>Tylenchomorpha</taxon>
        <taxon>Tylenchoidea</taxon>
        <taxon>Heteroderidae</taxon>
        <taxon>Heteroderinae</taxon>
        <taxon>Globodera</taxon>
    </lineage>
</organism>
<evidence type="ECO:0000313" key="11">
    <source>
        <dbReference type="WBParaSite" id="GPLIN_001214800"/>
    </source>
</evidence>
<dbReference type="InterPro" id="IPR011663">
    <property type="entry name" value="UTRA"/>
</dbReference>
<dbReference type="NCBIfam" id="TIGR02022">
    <property type="entry name" value="hutF"/>
    <property type="match status" value="1"/>
</dbReference>
<reference evidence="10" key="2">
    <citation type="submission" date="2014-05" db="EMBL/GenBank/DDBJ databases">
        <title>The genome and life-stage specific transcriptomes of Globodera pallida elucidate key aspects of plant parasitism by a cyst nematode.</title>
        <authorList>
            <person name="Cotton J.A."/>
            <person name="Lilley C.J."/>
            <person name="Jones L.M."/>
            <person name="Kikuchi T."/>
            <person name="Reid A.J."/>
            <person name="Thorpe P."/>
            <person name="Tsai I.J."/>
            <person name="Beasley H."/>
            <person name="Blok V."/>
            <person name="Cock P.J.A."/>
            <person name="Van den Akker S.E."/>
            <person name="Holroyd N."/>
            <person name="Hunt M."/>
            <person name="Mantelin S."/>
            <person name="Naghra H."/>
            <person name="Pain A."/>
            <person name="Palomares-Rius J.E."/>
            <person name="Zarowiecki M."/>
            <person name="Berriman M."/>
            <person name="Jones J.T."/>
            <person name="Urwin P.E."/>
        </authorList>
    </citation>
    <scope>NUCLEOTIDE SEQUENCE [LARGE SCALE GENOMIC DNA]</scope>
    <source>
        <strain evidence="10">Lindley</strain>
    </source>
</reference>
<dbReference type="InterPro" id="IPR006680">
    <property type="entry name" value="Amidohydro-rel"/>
</dbReference>
<dbReference type="SUPFAM" id="SSF46785">
    <property type="entry name" value="Winged helix' DNA-binding domain"/>
    <property type="match status" value="1"/>
</dbReference>
<dbReference type="PANTHER" id="PTHR11271:SF48">
    <property type="entry name" value="AMIDOHYDROLASE-RELATED DOMAIN-CONTAINING PROTEIN"/>
    <property type="match status" value="1"/>
</dbReference>
<dbReference type="SUPFAM" id="SSF64288">
    <property type="entry name" value="Chorismate lyase-like"/>
    <property type="match status" value="1"/>
</dbReference>